<dbReference type="SMART" id="SM00353">
    <property type="entry name" value="HLH"/>
    <property type="match status" value="2"/>
</dbReference>
<feature type="domain" description="BHLH" evidence="6">
    <location>
        <begin position="109"/>
        <end position="161"/>
    </location>
</feature>
<name>A0A7J6VCL5_THATH</name>
<keyword evidence="2" id="KW-0805">Transcription regulation</keyword>
<keyword evidence="5" id="KW-0539">Nucleus</keyword>
<evidence type="ECO:0000313" key="8">
    <source>
        <dbReference type="Proteomes" id="UP000554482"/>
    </source>
</evidence>
<dbReference type="InterPro" id="IPR015660">
    <property type="entry name" value="MASH1/Ascl1a-like"/>
</dbReference>
<keyword evidence="3" id="KW-0238">DNA-binding</keyword>
<dbReference type="GO" id="GO:0046983">
    <property type="term" value="F:protein dimerization activity"/>
    <property type="evidence" value="ECO:0007669"/>
    <property type="project" value="InterPro"/>
</dbReference>
<protein>
    <submittedName>
        <fullName evidence="7">Transcription factor bhlh</fullName>
    </submittedName>
</protein>
<keyword evidence="4" id="KW-0804">Transcription</keyword>
<dbReference type="FunFam" id="4.10.280.10:FF:000085">
    <property type="entry name" value="Transcription factor bHLH126"/>
    <property type="match status" value="1"/>
</dbReference>
<feature type="domain" description="BHLH" evidence="6">
    <location>
        <begin position="46"/>
        <end position="96"/>
    </location>
</feature>
<organism evidence="7 8">
    <name type="scientific">Thalictrum thalictroides</name>
    <name type="common">Rue-anemone</name>
    <name type="synonym">Anemone thalictroides</name>
    <dbReference type="NCBI Taxonomy" id="46969"/>
    <lineage>
        <taxon>Eukaryota</taxon>
        <taxon>Viridiplantae</taxon>
        <taxon>Streptophyta</taxon>
        <taxon>Embryophyta</taxon>
        <taxon>Tracheophyta</taxon>
        <taxon>Spermatophyta</taxon>
        <taxon>Magnoliopsida</taxon>
        <taxon>Ranunculales</taxon>
        <taxon>Ranunculaceae</taxon>
        <taxon>Thalictroideae</taxon>
        <taxon>Thalictrum</taxon>
    </lineage>
</organism>
<dbReference type="AlphaFoldDB" id="A0A7J6VCL5"/>
<accession>A0A7J6VCL5</accession>
<dbReference type="CDD" id="cd18914">
    <property type="entry name" value="bHLH_AtORG2_like"/>
    <property type="match status" value="1"/>
</dbReference>
<sequence>MFLVNPSSEYCNPIKVDALHHRRKRSEYLNCSGEGDNKDNDNNNKKMKMMHREVERQRRQEMATLYSTLRSLVPHEYLKVDALHHRRKRSEYLNCSGEGDKDNDNNNKKMKMMHREVERQRRQEMATLYSTLRSLVPHEYLKGKRSISDHMNEAANYVKHQQKKIKDLVKERDELQKTSNSSSDTKKECSSFPNFVNIHASFAGVEVIISSGSRDRGLPLSWLLVVLFEEGLSVDSCISTRVNEITFHTIQAEVIILSYQIAVVLSVLSFGLQVSLAPYASSLAGHLSGRF</sequence>
<dbReference type="PANTHER" id="PTHR13935:SF155">
    <property type="entry name" value="TRANSCRIPTION FACTOR BHLH120-LIKE"/>
    <property type="match status" value="1"/>
</dbReference>
<proteinExistence type="predicted"/>
<dbReference type="Gene3D" id="4.10.280.10">
    <property type="entry name" value="Helix-loop-helix DNA-binding domain"/>
    <property type="match status" value="2"/>
</dbReference>
<comment type="caution">
    <text evidence="7">The sequence shown here is derived from an EMBL/GenBank/DDBJ whole genome shotgun (WGS) entry which is preliminary data.</text>
</comment>
<evidence type="ECO:0000256" key="2">
    <source>
        <dbReference type="ARBA" id="ARBA00023015"/>
    </source>
</evidence>
<dbReference type="InterPro" id="IPR036638">
    <property type="entry name" value="HLH_DNA-bd_sf"/>
</dbReference>
<dbReference type="GO" id="GO:0000981">
    <property type="term" value="F:DNA-binding transcription factor activity, RNA polymerase II-specific"/>
    <property type="evidence" value="ECO:0007669"/>
    <property type="project" value="TreeGrafter"/>
</dbReference>
<evidence type="ECO:0000259" key="6">
    <source>
        <dbReference type="PROSITE" id="PS50888"/>
    </source>
</evidence>
<dbReference type="InterPro" id="IPR011598">
    <property type="entry name" value="bHLH_dom"/>
</dbReference>
<dbReference type="PROSITE" id="PS50888">
    <property type="entry name" value="BHLH"/>
    <property type="match status" value="2"/>
</dbReference>
<evidence type="ECO:0000256" key="5">
    <source>
        <dbReference type="ARBA" id="ARBA00023242"/>
    </source>
</evidence>
<gene>
    <name evidence="7" type="ORF">FRX31_027775</name>
</gene>
<dbReference type="Proteomes" id="UP000554482">
    <property type="component" value="Unassembled WGS sequence"/>
</dbReference>
<evidence type="ECO:0000313" key="7">
    <source>
        <dbReference type="EMBL" id="KAF5182633.1"/>
    </source>
</evidence>
<dbReference type="PANTHER" id="PTHR13935">
    <property type="entry name" value="ACHAETE-SCUTE TRANSCRIPTION FACTOR-RELATED"/>
    <property type="match status" value="1"/>
</dbReference>
<dbReference type="Pfam" id="PF00010">
    <property type="entry name" value="HLH"/>
    <property type="match status" value="2"/>
</dbReference>
<evidence type="ECO:0000256" key="4">
    <source>
        <dbReference type="ARBA" id="ARBA00023163"/>
    </source>
</evidence>
<comment type="subunit">
    <text evidence="1">Homodimer.</text>
</comment>
<dbReference type="OrthoDB" id="1935281at2759"/>
<reference evidence="7 8" key="1">
    <citation type="submission" date="2020-06" db="EMBL/GenBank/DDBJ databases">
        <title>Transcriptomic and genomic resources for Thalictrum thalictroides and T. hernandezii: Facilitating candidate gene discovery in an emerging model plant lineage.</title>
        <authorList>
            <person name="Arias T."/>
            <person name="Riano-Pachon D.M."/>
            <person name="Di Stilio V.S."/>
        </authorList>
    </citation>
    <scope>NUCLEOTIDE SEQUENCE [LARGE SCALE GENOMIC DNA]</scope>
    <source>
        <strain evidence="8">cv. WT478/WT964</strain>
        <tissue evidence="7">Leaves</tissue>
    </source>
</reference>
<dbReference type="SUPFAM" id="SSF47459">
    <property type="entry name" value="HLH, helix-loop-helix DNA-binding domain"/>
    <property type="match status" value="2"/>
</dbReference>
<evidence type="ECO:0000256" key="3">
    <source>
        <dbReference type="ARBA" id="ARBA00023125"/>
    </source>
</evidence>
<dbReference type="GO" id="GO:0000977">
    <property type="term" value="F:RNA polymerase II transcription regulatory region sequence-specific DNA binding"/>
    <property type="evidence" value="ECO:0007669"/>
    <property type="project" value="TreeGrafter"/>
</dbReference>
<dbReference type="EMBL" id="JABWDY010034494">
    <property type="protein sequence ID" value="KAF5182633.1"/>
    <property type="molecule type" value="Genomic_DNA"/>
</dbReference>
<evidence type="ECO:0000256" key="1">
    <source>
        <dbReference type="ARBA" id="ARBA00011738"/>
    </source>
</evidence>
<dbReference type="GO" id="GO:0090575">
    <property type="term" value="C:RNA polymerase II transcription regulator complex"/>
    <property type="evidence" value="ECO:0007669"/>
    <property type="project" value="TreeGrafter"/>
</dbReference>
<keyword evidence="8" id="KW-1185">Reference proteome</keyword>